<keyword evidence="2" id="KW-1185">Reference proteome</keyword>
<organism evidence="1 2">
    <name type="scientific">Dreissena polymorpha</name>
    <name type="common">Zebra mussel</name>
    <name type="synonym">Mytilus polymorpha</name>
    <dbReference type="NCBI Taxonomy" id="45954"/>
    <lineage>
        <taxon>Eukaryota</taxon>
        <taxon>Metazoa</taxon>
        <taxon>Spiralia</taxon>
        <taxon>Lophotrochozoa</taxon>
        <taxon>Mollusca</taxon>
        <taxon>Bivalvia</taxon>
        <taxon>Autobranchia</taxon>
        <taxon>Heteroconchia</taxon>
        <taxon>Euheterodonta</taxon>
        <taxon>Imparidentia</taxon>
        <taxon>Neoheterodontei</taxon>
        <taxon>Myida</taxon>
        <taxon>Dreissenoidea</taxon>
        <taxon>Dreissenidae</taxon>
        <taxon>Dreissena</taxon>
    </lineage>
</organism>
<dbReference type="AlphaFoldDB" id="A0A9D4BKS4"/>
<comment type="caution">
    <text evidence="1">The sequence shown here is derived from an EMBL/GenBank/DDBJ whole genome shotgun (WGS) entry which is preliminary data.</text>
</comment>
<evidence type="ECO:0000313" key="2">
    <source>
        <dbReference type="Proteomes" id="UP000828390"/>
    </source>
</evidence>
<sequence>MRKASELMLQCNGPQFRGGLRHACLSVSGVTHSFRVDISNMGVDMAVMGDTGQMGRYTCIMSRDTQVRGVSKSACCQGGQKS</sequence>
<evidence type="ECO:0000313" key="1">
    <source>
        <dbReference type="EMBL" id="KAH3707326.1"/>
    </source>
</evidence>
<reference evidence="1" key="1">
    <citation type="journal article" date="2019" name="bioRxiv">
        <title>The Genome of the Zebra Mussel, Dreissena polymorpha: A Resource for Invasive Species Research.</title>
        <authorList>
            <person name="McCartney M.A."/>
            <person name="Auch B."/>
            <person name="Kono T."/>
            <person name="Mallez S."/>
            <person name="Zhang Y."/>
            <person name="Obille A."/>
            <person name="Becker A."/>
            <person name="Abrahante J.E."/>
            <person name="Garbe J."/>
            <person name="Badalamenti J.P."/>
            <person name="Herman A."/>
            <person name="Mangelson H."/>
            <person name="Liachko I."/>
            <person name="Sullivan S."/>
            <person name="Sone E.D."/>
            <person name="Koren S."/>
            <person name="Silverstein K.A.T."/>
            <person name="Beckman K.B."/>
            <person name="Gohl D.M."/>
        </authorList>
    </citation>
    <scope>NUCLEOTIDE SEQUENCE</scope>
    <source>
        <strain evidence="1">Duluth1</strain>
        <tissue evidence="1">Whole animal</tissue>
    </source>
</reference>
<name>A0A9D4BKS4_DREPO</name>
<protein>
    <submittedName>
        <fullName evidence="1">Uncharacterized protein</fullName>
    </submittedName>
</protein>
<dbReference type="Proteomes" id="UP000828390">
    <property type="component" value="Unassembled WGS sequence"/>
</dbReference>
<dbReference type="EMBL" id="JAIWYP010000014">
    <property type="protein sequence ID" value="KAH3707326.1"/>
    <property type="molecule type" value="Genomic_DNA"/>
</dbReference>
<reference evidence="1" key="2">
    <citation type="submission" date="2020-11" db="EMBL/GenBank/DDBJ databases">
        <authorList>
            <person name="McCartney M.A."/>
            <person name="Auch B."/>
            <person name="Kono T."/>
            <person name="Mallez S."/>
            <person name="Becker A."/>
            <person name="Gohl D.M."/>
            <person name="Silverstein K.A.T."/>
            <person name="Koren S."/>
            <person name="Bechman K.B."/>
            <person name="Herman A."/>
            <person name="Abrahante J.E."/>
            <person name="Garbe J."/>
        </authorList>
    </citation>
    <scope>NUCLEOTIDE SEQUENCE</scope>
    <source>
        <strain evidence="1">Duluth1</strain>
        <tissue evidence="1">Whole animal</tissue>
    </source>
</reference>
<proteinExistence type="predicted"/>
<gene>
    <name evidence="1" type="ORF">DPMN_066727</name>
</gene>
<accession>A0A9D4BKS4</accession>